<dbReference type="Proteomes" id="UP000177870">
    <property type="component" value="Chromosome"/>
</dbReference>
<dbReference type="KEGG" id="mpro:BJP34_15305"/>
<protein>
    <submittedName>
        <fullName evidence="1">Uncharacterized protein</fullName>
    </submittedName>
</protein>
<accession>A0A1D8TSL0</accession>
<proteinExistence type="predicted"/>
<gene>
    <name evidence="1" type="ORF">BJP34_15305</name>
</gene>
<dbReference type="EMBL" id="CP017599">
    <property type="protein sequence ID" value="AOX00630.1"/>
    <property type="molecule type" value="Genomic_DNA"/>
</dbReference>
<evidence type="ECO:0000313" key="2">
    <source>
        <dbReference type="Proteomes" id="UP000177870"/>
    </source>
</evidence>
<reference evidence="2" key="1">
    <citation type="submission" date="2016-10" db="EMBL/GenBank/DDBJ databases">
        <title>Comparative genomics uncovers the prolific and rare metabolic potential of the cyanobacterial genus Moorea.</title>
        <authorList>
            <person name="Leao T."/>
            <person name="Castelao G."/>
            <person name="Korobeynikov A."/>
            <person name="Monroe E.A."/>
            <person name="Podell S."/>
            <person name="Glukhov E."/>
            <person name="Allen E."/>
            <person name="Gerwick W.H."/>
            <person name="Gerwick L."/>
        </authorList>
    </citation>
    <scope>NUCLEOTIDE SEQUENCE [LARGE SCALE GENOMIC DNA]</scope>
    <source>
        <strain evidence="2">PAL-8-15-08-1</strain>
    </source>
</reference>
<name>A0A1D8TSL0_9CYAN</name>
<evidence type="ECO:0000313" key="1">
    <source>
        <dbReference type="EMBL" id="AOX00630.1"/>
    </source>
</evidence>
<dbReference type="AlphaFoldDB" id="A0A1D8TSL0"/>
<sequence>MGWLKCDGNEGSTQDLGMFSQSKGIKGMRGKILASSALIPHISMLRHECQMNRGQDLCRFEYQDLY</sequence>
<organism evidence="1 2">
    <name type="scientific">Moorena producens PAL-8-15-08-1</name>
    <dbReference type="NCBI Taxonomy" id="1458985"/>
    <lineage>
        <taxon>Bacteria</taxon>
        <taxon>Bacillati</taxon>
        <taxon>Cyanobacteriota</taxon>
        <taxon>Cyanophyceae</taxon>
        <taxon>Coleofasciculales</taxon>
        <taxon>Coleofasciculaceae</taxon>
        <taxon>Moorena</taxon>
    </lineage>
</organism>